<gene>
    <name evidence="1" type="ordered locus">RHA1_ro10300</name>
</gene>
<reference evidence="2" key="1">
    <citation type="journal article" date="2006" name="Proc. Natl. Acad. Sci. U.S.A.">
        <title>The complete genome of Rhodococcus sp. RHA1 provides insights into a catabolic powerhouse.</title>
        <authorList>
            <person name="McLeod M.P."/>
            <person name="Warren R.L."/>
            <person name="Hsiao W.W.L."/>
            <person name="Araki N."/>
            <person name="Myhre M."/>
            <person name="Fernandes C."/>
            <person name="Miyazawa D."/>
            <person name="Wong W."/>
            <person name="Lillquist A.L."/>
            <person name="Wang D."/>
            <person name="Dosanjh M."/>
            <person name="Hara H."/>
            <person name="Petrescu A."/>
            <person name="Morin R.D."/>
            <person name="Yang G."/>
            <person name="Stott J.M."/>
            <person name="Schein J.E."/>
            <person name="Shin H."/>
            <person name="Smailus D."/>
            <person name="Siddiqui A.S."/>
            <person name="Marra M.A."/>
            <person name="Jones S.J.M."/>
            <person name="Holt R."/>
            <person name="Brinkman F.S.L."/>
            <person name="Miyauchi K."/>
            <person name="Fukuda M."/>
            <person name="Davies J.E."/>
            <person name="Mohn W.W."/>
            <person name="Eltis L.D."/>
        </authorList>
    </citation>
    <scope>NUCLEOTIDE SEQUENCE [LARGE SCALE GENOMIC DNA]</scope>
    <source>
        <strain evidence="2">RHA1</strain>
    </source>
</reference>
<dbReference type="KEGG" id="rha:RHA1_ro10300"/>
<evidence type="ECO:0000313" key="2">
    <source>
        <dbReference type="Proteomes" id="UP000008710"/>
    </source>
</evidence>
<dbReference type="PATRIC" id="fig|101510.16.peg.8694"/>
<dbReference type="EMBL" id="CP000433">
    <property type="protein sequence ID" value="ABH00489.1"/>
    <property type="molecule type" value="Genomic_DNA"/>
</dbReference>
<dbReference type="Proteomes" id="UP000008710">
    <property type="component" value="Plasmid pRHL2"/>
</dbReference>
<evidence type="ECO:0008006" key="3">
    <source>
        <dbReference type="Google" id="ProtNLM"/>
    </source>
</evidence>
<evidence type="ECO:0000313" key="1">
    <source>
        <dbReference type="EMBL" id="ABH00489.1"/>
    </source>
</evidence>
<dbReference type="AlphaFoldDB" id="Q0RW47"/>
<sequence length="230" mass="24342">MTRQSTIERAARLTGKGPAMLGRFQVDGDPVDFTVGEEDLDRDTTFWRGVLAGYGVGPGSRIVVVGSVPDSPWLEPPRMAANALGGSYSNVDAWSWDARRLDMYCRRLPVSLVLGLGPETVQALASLTNVQERLGPVPTLLARPDALKPLRGEGVTNAGVLVPLGPALAVTLADGRGIAYDESEWLIEAADGELVVSTRGPRHTRFDRQRTGVAGAVVAADGGSRLVLGS</sequence>
<geneLocation type="plasmid" evidence="1 2">
    <name>pRHL2</name>
</geneLocation>
<proteinExistence type="predicted"/>
<protein>
    <recommendedName>
        <fullName evidence="3">AMP-dependent synthetase/ligase domain-containing protein</fullName>
    </recommendedName>
</protein>
<keyword evidence="1" id="KW-0614">Plasmid</keyword>
<organism evidence="1 2">
    <name type="scientific">Rhodococcus jostii (strain RHA1)</name>
    <dbReference type="NCBI Taxonomy" id="101510"/>
    <lineage>
        <taxon>Bacteria</taxon>
        <taxon>Bacillati</taxon>
        <taxon>Actinomycetota</taxon>
        <taxon>Actinomycetes</taxon>
        <taxon>Mycobacteriales</taxon>
        <taxon>Nocardiaceae</taxon>
        <taxon>Rhodococcus</taxon>
    </lineage>
</organism>
<name>Q0RW47_RHOJR</name>
<dbReference type="HOGENOM" id="CLU_1204047_0_0_11"/>
<dbReference type="OrthoDB" id="7629028at2"/>
<accession>Q0RW47</accession>
<dbReference type="RefSeq" id="WP_011600127.1">
    <property type="nucleotide sequence ID" value="NC_008270.1"/>
</dbReference>